<dbReference type="InterPro" id="IPR011057">
    <property type="entry name" value="Mss4-like_sf"/>
</dbReference>
<dbReference type="PANTHER" id="PTHR33337:SF33">
    <property type="entry name" value="CENP-V_GFA DOMAIN-CONTAINING PROTEIN"/>
    <property type="match status" value="1"/>
</dbReference>
<protein>
    <recommendedName>
        <fullName evidence="6">CENP-V/GFA domain-containing protein</fullName>
    </recommendedName>
</protein>
<accession>A0A7D5Z4G4</accession>
<evidence type="ECO:0000256" key="4">
    <source>
        <dbReference type="ARBA" id="ARBA00023239"/>
    </source>
</evidence>
<evidence type="ECO:0000259" key="6">
    <source>
        <dbReference type="PROSITE" id="PS51891"/>
    </source>
</evidence>
<name>A0A7D5Z4G4_9HYPO</name>
<keyword evidence="4" id="KW-0456">Lyase</keyword>
<evidence type="ECO:0000256" key="3">
    <source>
        <dbReference type="ARBA" id="ARBA00022833"/>
    </source>
</evidence>
<dbReference type="Gene3D" id="3.90.1590.10">
    <property type="entry name" value="glutathione-dependent formaldehyde- activating enzyme (gfa)"/>
    <property type="match status" value="1"/>
</dbReference>
<evidence type="ECO:0000313" key="8">
    <source>
        <dbReference type="Proteomes" id="UP000510686"/>
    </source>
</evidence>
<keyword evidence="3" id="KW-0862">Zinc</keyword>
<keyword evidence="2" id="KW-0479">Metal-binding</keyword>
<organism evidence="7 8">
    <name type="scientific">Metarhizium brunneum</name>
    <dbReference type="NCBI Taxonomy" id="500148"/>
    <lineage>
        <taxon>Eukaryota</taxon>
        <taxon>Fungi</taxon>
        <taxon>Dikarya</taxon>
        <taxon>Ascomycota</taxon>
        <taxon>Pezizomycotina</taxon>
        <taxon>Sordariomycetes</taxon>
        <taxon>Hypocreomycetidae</taxon>
        <taxon>Hypocreales</taxon>
        <taxon>Clavicipitaceae</taxon>
        <taxon>Metarhizium</taxon>
    </lineage>
</organism>
<dbReference type="EMBL" id="CP058937">
    <property type="protein sequence ID" value="QLI73724.1"/>
    <property type="molecule type" value="Genomic_DNA"/>
</dbReference>
<evidence type="ECO:0000313" key="7">
    <source>
        <dbReference type="EMBL" id="QLI73724.1"/>
    </source>
</evidence>
<sequence length="246" mass="26493">MPHYSEKNLFPMQGGCPCGHVRYQVKQAPLLVHCCHCTSCQRELGTAFAVNAIVESDRLELLPSAQPAVPGSKGALGGAALTGFNATFARLTLSDATCGPVGAKTEDAELQATAKADADANASRDRDRETGTVELVTLPTESTVGLTVAQCCVCHSGLWAHYADGGPYTTYLRVGTLDAAHEIDPDVHIFTRSKRDFVGLVDGKPRFEAYYKTREDFIRDDCKGRYAALEEKTGAYMAELRASLGE</sequence>
<dbReference type="GeneID" id="26240812"/>
<feature type="domain" description="CENP-V/GFA" evidence="6">
    <location>
        <begin position="12"/>
        <end position="141"/>
    </location>
</feature>
<dbReference type="OrthoDB" id="406544at2759"/>
<dbReference type="RefSeq" id="XP_014546389.1">
    <property type="nucleotide sequence ID" value="XM_014690903.1"/>
</dbReference>
<dbReference type="SUPFAM" id="SSF51316">
    <property type="entry name" value="Mss4-like"/>
    <property type="match status" value="2"/>
</dbReference>
<evidence type="ECO:0000256" key="1">
    <source>
        <dbReference type="ARBA" id="ARBA00005495"/>
    </source>
</evidence>
<dbReference type="PROSITE" id="PS51891">
    <property type="entry name" value="CENP_V_GFA"/>
    <property type="match status" value="1"/>
</dbReference>
<dbReference type="GO" id="GO:0016846">
    <property type="term" value="F:carbon-sulfur lyase activity"/>
    <property type="evidence" value="ECO:0007669"/>
    <property type="project" value="InterPro"/>
</dbReference>
<reference evidence="7 8" key="1">
    <citation type="submission" date="2020-07" db="EMBL/GenBank/DDBJ databases">
        <title>Telomere length de novo assembly of all 7 chromosomes of the fungus, Metarhizium brunneum, using a novel assembly pipeline.</title>
        <authorList>
            <person name="Saud z."/>
            <person name="Kortsinoglou A."/>
            <person name="Kouvelis V.N."/>
            <person name="Butt T.M."/>
        </authorList>
    </citation>
    <scope>NUCLEOTIDE SEQUENCE [LARGE SCALE GENOMIC DNA]</scope>
    <source>
        <strain evidence="7 8">4556</strain>
    </source>
</reference>
<dbReference type="Pfam" id="PF04828">
    <property type="entry name" value="GFA"/>
    <property type="match status" value="1"/>
</dbReference>
<dbReference type="GO" id="GO:0046872">
    <property type="term" value="F:metal ion binding"/>
    <property type="evidence" value="ECO:0007669"/>
    <property type="project" value="UniProtKB-KW"/>
</dbReference>
<evidence type="ECO:0000256" key="2">
    <source>
        <dbReference type="ARBA" id="ARBA00022723"/>
    </source>
</evidence>
<dbReference type="KEGG" id="mbrn:26240812"/>
<dbReference type="AlphaFoldDB" id="A0A7D5Z4G4"/>
<gene>
    <name evidence="7" type="ORF">G6M90_00g099600</name>
</gene>
<feature type="region of interest" description="Disordered" evidence="5">
    <location>
        <begin position="109"/>
        <end position="130"/>
    </location>
</feature>
<evidence type="ECO:0000256" key="5">
    <source>
        <dbReference type="SAM" id="MobiDB-lite"/>
    </source>
</evidence>
<dbReference type="InterPro" id="IPR006913">
    <property type="entry name" value="CENP-V/GFA"/>
</dbReference>
<proteinExistence type="inferred from homology"/>
<dbReference type="Proteomes" id="UP000510686">
    <property type="component" value="Chromosome 6"/>
</dbReference>
<keyword evidence="8" id="KW-1185">Reference proteome</keyword>
<feature type="compositionally biased region" description="Basic and acidic residues" evidence="5">
    <location>
        <begin position="116"/>
        <end position="130"/>
    </location>
</feature>
<dbReference type="PANTHER" id="PTHR33337">
    <property type="entry name" value="GFA DOMAIN-CONTAINING PROTEIN"/>
    <property type="match status" value="1"/>
</dbReference>
<comment type="similarity">
    <text evidence="1">Belongs to the Gfa family.</text>
</comment>